<dbReference type="AlphaFoldDB" id="U2QLH2"/>
<protein>
    <recommendedName>
        <fullName evidence="2">DUF6850 domain-containing protein</fullName>
    </recommendedName>
</protein>
<dbReference type="Proteomes" id="UP000016648">
    <property type="component" value="Unassembled WGS sequence"/>
</dbReference>
<comment type="caution">
    <text evidence="3">The sequence shown here is derived from an EMBL/GenBank/DDBJ whole genome shotgun (WGS) entry which is preliminary data.</text>
</comment>
<evidence type="ECO:0000259" key="2">
    <source>
        <dbReference type="Pfam" id="PF21012"/>
    </source>
</evidence>
<feature type="signal peptide" evidence="1">
    <location>
        <begin position="1"/>
        <end position="25"/>
    </location>
</feature>
<dbReference type="InterPro" id="IPR049236">
    <property type="entry name" value="DUF6850"/>
</dbReference>
<dbReference type="EMBL" id="AWEY01000011">
    <property type="protein sequence ID" value="ERK39652.1"/>
    <property type="molecule type" value="Genomic_DNA"/>
</dbReference>
<feature type="domain" description="DUF6850" evidence="2">
    <location>
        <begin position="53"/>
        <end position="511"/>
    </location>
</feature>
<gene>
    <name evidence="3" type="ORF">HMPREF9135_2146</name>
</gene>
<proteinExistence type="predicted"/>
<keyword evidence="1" id="KW-0732">Signal</keyword>
<name>U2QLH2_9BACT</name>
<organism evidence="3 4">
    <name type="scientific">Segatella baroniae F0067</name>
    <dbReference type="NCBI Taxonomy" id="1115809"/>
    <lineage>
        <taxon>Bacteria</taxon>
        <taxon>Pseudomonadati</taxon>
        <taxon>Bacteroidota</taxon>
        <taxon>Bacteroidia</taxon>
        <taxon>Bacteroidales</taxon>
        <taxon>Prevotellaceae</taxon>
        <taxon>Segatella</taxon>
    </lineage>
</organism>
<accession>U2QLH2</accession>
<evidence type="ECO:0000313" key="3">
    <source>
        <dbReference type="EMBL" id="ERK39652.1"/>
    </source>
</evidence>
<dbReference type="Pfam" id="PF21012">
    <property type="entry name" value="DUF6850"/>
    <property type="match status" value="1"/>
</dbReference>
<sequence length="511" mass="58713">MNKKTAHFLMAVSLAVVGPIASAKADDNVVERQLEHRSDTRSWFPEVYRNPAMQWNRYRYSLNRLASTYTDSRATLPQQLEHGDKTTAVVGDIDAFLRKKHVSLWGTAHYANGKTRHIRYNETTDFDLLYPYVMADTVGGGVSRKETYDFTGGFAHHKDRWTIGVEGRYTARLEYRTVDPRPKNLTGDLQVKAGMGWAGLFNGTYEGGLSAGVRRYKQTNALAFYNETSQPAVYHLTGLGMDYYRFRGSYTSTYYKGLGWNATMELRPAAPRNGVYASLNYSFLAVEKIISDLNELPLTKLELRHQGFELGYLRKGQTCTWGVRMAEAYDERRGMENIFGSAQDNIYPQIASGRQYRERRWNLSGALLCQYRPSGTAVYDLSLSQHYRHIRESHVDPWREMSSSAQISTFSLKGMWQMKRWLLQTAARLDYAWNSRCSTTLNGSVNERMMAPVRHRCAFYGNNRQEAALRAEADYAVNRHYSVFVAAEWNHARYMKTEHNNLLRLSLGMEF</sequence>
<reference evidence="3 4" key="1">
    <citation type="submission" date="2013-08" db="EMBL/GenBank/DDBJ databases">
        <authorList>
            <person name="Durkin A.S."/>
            <person name="Haft D.R."/>
            <person name="McCorrison J."/>
            <person name="Torralba M."/>
            <person name="Gillis M."/>
            <person name="Haft D.H."/>
            <person name="Methe B."/>
            <person name="Sutton G."/>
            <person name="Nelson K.E."/>
        </authorList>
    </citation>
    <scope>NUCLEOTIDE SEQUENCE [LARGE SCALE GENOMIC DNA]</scope>
    <source>
        <strain evidence="3 4">F0067</strain>
    </source>
</reference>
<dbReference type="RefSeq" id="WP_021589322.1">
    <property type="nucleotide sequence ID" value="NZ_AWEY01000011.1"/>
</dbReference>
<evidence type="ECO:0000313" key="4">
    <source>
        <dbReference type="Proteomes" id="UP000016648"/>
    </source>
</evidence>
<feature type="chain" id="PRO_5004633314" description="DUF6850 domain-containing protein" evidence="1">
    <location>
        <begin position="26"/>
        <end position="511"/>
    </location>
</feature>
<dbReference type="PATRIC" id="fig|1115809.3.peg.981"/>
<keyword evidence="4" id="KW-1185">Reference proteome</keyword>
<evidence type="ECO:0000256" key="1">
    <source>
        <dbReference type="SAM" id="SignalP"/>
    </source>
</evidence>